<dbReference type="Proteomes" id="UP001283361">
    <property type="component" value="Unassembled WGS sequence"/>
</dbReference>
<evidence type="ECO:0000313" key="2">
    <source>
        <dbReference type="Proteomes" id="UP001283361"/>
    </source>
</evidence>
<organism evidence="1 2">
    <name type="scientific">Elysia crispata</name>
    <name type="common">lettuce slug</name>
    <dbReference type="NCBI Taxonomy" id="231223"/>
    <lineage>
        <taxon>Eukaryota</taxon>
        <taxon>Metazoa</taxon>
        <taxon>Spiralia</taxon>
        <taxon>Lophotrochozoa</taxon>
        <taxon>Mollusca</taxon>
        <taxon>Gastropoda</taxon>
        <taxon>Heterobranchia</taxon>
        <taxon>Euthyneura</taxon>
        <taxon>Panpulmonata</taxon>
        <taxon>Sacoglossa</taxon>
        <taxon>Placobranchoidea</taxon>
        <taxon>Plakobranchidae</taxon>
        <taxon>Elysia</taxon>
    </lineage>
</organism>
<reference evidence="1" key="1">
    <citation type="journal article" date="2023" name="G3 (Bethesda)">
        <title>A reference genome for the long-term kleptoplast-retaining sea slug Elysia crispata morphotype clarki.</title>
        <authorList>
            <person name="Eastman K.E."/>
            <person name="Pendleton A.L."/>
            <person name="Shaikh M.A."/>
            <person name="Suttiyut T."/>
            <person name="Ogas R."/>
            <person name="Tomko P."/>
            <person name="Gavelis G."/>
            <person name="Widhalm J.R."/>
            <person name="Wisecaver J.H."/>
        </authorList>
    </citation>
    <scope>NUCLEOTIDE SEQUENCE</scope>
    <source>
        <strain evidence="1">ECLA1</strain>
    </source>
</reference>
<comment type="caution">
    <text evidence="1">The sequence shown here is derived from an EMBL/GenBank/DDBJ whole genome shotgun (WGS) entry which is preliminary data.</text>
</comment>
<evidence type="ECO:0000313" key="1">
    <source>
        <dbReference type="EMBL" id="KAK3744949.1"/>
    </source>
</evidence>
<dbReference type="AlphaFoldDB" id="A0AAE0YGH7"/>
<evidence type="ECO:0008006" key="3">
    <source>
        <dbReference type="Google" id="ProtNLM"/>
    </source>
</evidence>
<accession>A0AAE0YGH7</accession>
<keyword evidence="2" id="KW-1185">Reference proteome</keyword>
<proteinExistence type="predicted"/>
<sequence>MRNYTRKTDRGAPRDILMRAAQEVLRNNKSKAAAAKDFNVDRMTLSRFIKKIQQSEDAITGYKAVAAAKTIIPETMEKD</sequence>
<name>A0AAE0YGH7_9GAST</name>
<dbReference type="EMBL" id="JAWDGP010006240">
    <property type="protein sequence ID" value="KAK3744949.1"/>
    <property type="molecule type" value="Genomic_DNA"/>
</dbReference>
<protein>
    <recommendedName>
        <fullName evidence="3">HTH psq-type domain-containing protein</fullName>
    </recommendedName>
</protein>
<gene>
    <name evidence="1" type="ORF">RRG08_048345</name>
</gene>